<gene>
    <name evidence="4" type="ORF">M9978_13670</name>
</gene>
<dbReference type="InterPro" id="IPR036188">
    <property type="entry name" value="FAD/NAD-bd_sf"/>
</dbReference>
<reference evidence="4" key="1">
    <citation type="submission" date="2022-05" db="EMBL/GenBank/DDBJ databases">
        <title>Sphingomonas sp. strain MG17 Genome sequencing and assembly.</title>
        <authorList>
            <person name="Kim I."/>
        </authorList>
    </citation>
    <scope>NUCLEOTIDE SEQUENCE</scope>
    <source>
        <strain evidence="4">MG17</strain>
    </source>
</reference>
<protein>
    <submittedName>
        <fullName evidence="4">FAD-binding oxidoreductase</fullName>
    </submittedName>
</protein>
<dbReference type="Gene3D" id="3.30.9.10">
    <property type="entry name" value="D-Amino Acid Oxidase, subunit A, domain 2"/>
    <property type="match status" value="2"/>
</dbReference>
<evidence type="ECO:0000256" key="1">
    <source>
        <dbReference type="ARBA" id="ARBA00009410"/>
    </source>
</evidence>
<dbReference type="AlphaFoldDB" id="A0A9X2KM99"/>
<dbReference type="Gene3D" id="3.50.50.60">
    <property type="entry name" value="FAD/NAD(P)-binding domain"/>
    <property type="match status" value="2"/>
</dbReference>
<evidence type="ECO:0000259" key="3">
    <source>
        <dbReference type="Pfam" id="PF01266"/>
    </source>
</evidence>
<dbReference type="SUPFAM" id="SSF51905">
    <property type="entry name" value="FAD/NAD(P)-binding domain"/>
    <property type="match status" value="1"/>
</dbReference>
<dbReference type="Proteomes" id="UP001139451">
    <property type="component" value="Unassembled WGS sequence"/>
</dbReference>
<keyword evidence="2" id="KW-0560">Oxidoreductase</keyword>
<comment type="similarity">
    <text evidence="1">Belongs to the DadA oxidoreductase family.</text>
</comment>
<dbReference type="Pfam" id="PF01266">
    <property type="entry name" value="DAO"/>
    <property type="match status" value="1"/>
</dbReference>
<dbReference type="GO" id="GO:0055130">
    <property type="term" value="P:D-alanine catabolic process"/>
    <property type="evidence" value="ECO:0007669"/>
    <property type="project" value="TreeGrafter"/>
</dbReference>
<organism evidence="4 5">
    <name type="scientific">Sphingomonas tagetis</name>
    <dbReference type="NCBI Taxonomy" id="2949092"/>
    <lineage>
        <taxon>Bacteria</taxon>
        <taxon>Pseudomonadati</taxon>
        <taxon>Pseudomonadota</taxon>
        <taxon>Alphaproteobacteria</taxon>
        <taxon>Sphingomonadales</taxon>
        <taxon>Sphingomonadaceae</taxon>
        <taxon>Sphingomonas</taxon>
    </lineage>
</organism>
<dbReference type="GO" id="GO:0005737">
    <property type="term" value="C:cytoplasm"/>
    <property type="evidence" value="ECO:0007669"/>
    <property type="project" value="TreeGrafter"/>
</dbReference>
<dbReference type="PANTHER" id="PTHR13847:SF280">
    <property type="entry name" value="D-AMINO ACID DEHYDROGENASE"/>
    <property type="match status" value="1"/>
</dbReference>
<sequence>MPAPLRFIASTPTLPKEADAVIIGGGIIGTFTAYYMAKRGLKVALVEKGVIAGEQSSRNWGWCRQQNRDERELQLATKALDLWQAFGEESSENTGFRRCGLFYVSNLDEELEPWARWGEYARSIGVRTRMLTSEEATEHAAFTGQRWRGGVHSSDDGIADPGRAVPAVARALMALGGTVHQACAARGIETSGGAVSAVITERGTIRTRQVIHAGGAWASSFFNQLGIRFPQATVRQTILAMGTGPLTLPDAFYSDSMSITRRGEGAHTLAISGRAKVDPTPQFVRFNREFIPMFRKRWKKTSPGGLHALRAGHETLSKWRLDRPTPMEAMRILDPVADPKTVRLTLDRAGKLIPALASVPMVASWAGFVDSTPDGVPVISEIAEVPGLILAAGFSGHGFGIGPGAGHLVADIATGHEPIVDPRPYRLSRFSGGEKIDVSEF</sequence>
<proteinExistence type="inferred from homology"/>
<dbReference type="PANTHER" id="PTHR13847">
    <property type="entry name" value="SARCOSINE DEHYDROGENASE-RELATED"/>
    <property type="match status" value="1"/>
</dbReference>
<feature type="domain" description="FAD dependent oxidoreductase" evidence="3">
    <location>
        <begin position="19"/>
        <end position="411"/>
    </location>
</feature>
<name>A0A9X2KM99_9SPHN</name>
<dbReference type="GO" id="GO:0005886">
    <property type="term" value="C:plasma membrane"/>
    <property type="evidence" value="ECO:0007669"/>
    <property type="project" value="TreeGrafter"/>
</dbReference>
<dbReference type="EMBL" id="JAMLDX010000010">
    <property type="protein sequence ID" value="MCP3731472.1"/>
    <property type="molecule type" value="Genomic_DNA"/>
</dbReference>
<dbReference type="InterPro" id="IPR006076">
    <property type="entry name" value="FAD-dep_OxRdtase"/>
</dbReference>
<evidence type="ECO:0000313" key="4">
    <source>
        <dbReference type="EMBL" id="MCP3731472.1"/>
    </source>
</evidence>
<dbReference type="GO" id="GO:0008718">
    <property type="term" value="F:D-amino-acid dehydrogenase activity"/>
    <property type="evidence" value="ECO:0007669"/>
    <property type="project" value="TreeGrafter"/>
</dbReference>
<accession>A0A9X2KM99</accession>
<evidence type="ECO:0000313" key="5">
    <source>
        <dbReference type="Proteomes" id="UP001139451"/>
    </source>
</evidence>
<evidence type="ECO:0000256" key="2">
    <source>
        <dbReference type="ARBA" id="ARBA00023002"/>
    </source>
</evidence>
<keyword evidence="5" id="KW-1185">Reference proteome</keyword>
<comment type="caution">
    <text evidence="4">The sequence shown here is derived from an EMBL/GenBank/DDBJ whole genome shotgun (WGS) entry which is preliminary data.</text>
</comment>
<dbReference type="RefSeq" id="WP_254294101.1">
    <property type="nucleotide sequence ID" value="NZ_JAMLDX010000010.1"/>
</dbReference>